<proteinExistence type="predicted"/>
<name>A0A445A5Q3_ARAHY</name>
<keyword evidence="1" id="KW-1133">Transmembrane helix</keyword>
<feature type="transmembrane region" description="Helical" evidence="1">
    <location>
        <begin position="60"/>
        <end position="79"/>
    </location>
</feature>
<accession>A0A445A5Q3</accession>
<evidence type="ECO:0000256" key="1">
    <source>
        <dbReference type="SAM" id="Phobius"/>
    </source>
</evidence>
<keyword evidence="3" id="KW-1185">Reference proteome</keyword>
<gene>
    <name evidence="2" type="ORF">Ahy_B03g067065</name>
</gene>
<comment type="caution">
    <text evidence="2">The sequence shown here is derived from an EMBL/GenBank/DDBJ whole genome shotgun (WGS) entry which is preliminary data.</text>
</comment>
<keyword evidence="1" id="KW-0812">Transmembrane</keyword>
<dbReference type="EMBL" id="SDMP01000013">
    <property type="protein sequence ID" value="RYR21738.1"/>
    <property type="molecule type" value="Genomic_DNA"/>
</dbReference>
<organism evidence="2 3">
    <name type="scientific">Arachis hypogaea</name>
    <name type="common">Peanut</name>
    <dbReference type="NCBI Taxonomy" id="3818"/>
    <lineage>
        <taxon>Eukaryota</taxon>
        <taxon>Viridiplantae</taxon>
        <taxon>Streptophyta</taxon>
        <taxon>Embryophyta</taxon>
        <taxon>Tracheophyta</taxon>
        <taxon>Spermatophyta</taxon>
        <taxon>Magnoliopsida</taxon>
        <taxon>eudicotyledons</taxon>
        <taxon>Gunneridae</taxon>
        <taxon>Pentapetalae</taxon>
        <taxon>rosids</taxon>
        <taxon>fabids</taxon>
        <taxon>Fabales</taxon>
        <taxon>Fabaceae</taxon>
        <taxon>Papilionoideae</taxon>
        <taxon>50 kb inversion clade</taxon>
        <taxon>dalbergioids sensu lato</taxon>
        <taxon>Dalbergieae</taxon>
        <taxon>Pterocarpus clade</taxon>
        <taxon>Arachis</taxon>
    </lineage>
</organism>
<reference evidence="2 3" key="1">
    <citation type="submission" date="2019-01" db="EMBL/GenBank/DDBJ databases">
        <title>Sequencing of cultivated peanut Arachis hypogaea provides insights into genome evolution and oil improvement.</title>
        <authorList>
            <person name="Chen X."/>
        </authorList>
    </citation>
    <scope>NUCLEOTIDE SEQUENCE [LARGE SCALE GENOMIC DNA]</scope>
    <source>
        <strain evidence="3">cv. Fuhuasheng</strain>
        <tissue evidence="2">Leaves</tissue>
    </source>
</reference>
<dbReference type="Proteomes" id="UP000289738">
    <property type="component" value="Chromosome B03"/>
</dbReference>
<keyword evidence="1" id="KW-0472">Membrane</keyword>
<protein>
    <submittedName>
        <fullName evidence="2">Uncharacterized protein</fullName>
    </submittedName>
</protein>
<evidence type="ECO:0000313" key="3">
    <source>
        <dbReference type="Proteomes" id="UP000289738"/>
    </source>
</evidence>
<evidence type="ECO:0000313" key="2">
    <source>
        <dbReference type="EMBL" id="RYR21738.1"/>
    </source>
</evidence>
<sequence length="93" mass="10638">MGVLDFNKVKASVGKGREGKSTKHFATEKQREQLNGKYKIVRSVILNPIKVLTRIRHCSYHVAFLWGNLLVLSLVFLWLSKELGYMDCQGLET</sequence>
<dbReference type="AlphaFoldDB" id="A0A445A5Q3"/>